<dbReference type="InterPro" id="IPR008993">
    <property type="entry name" value="TIMP-like_OB-fold"/>
</dbReference>
<keyword evidence="1" id="KW-0732">Signal</keyword>
<evidence type="ECO:0008006" key="4">
    <source>
        <dbReference type="Google" id="ProtNLM"/>
    </source>
</evidence>
<feature type="signal peptide" evidence="1">
    <location>
        <begin position="1"/>
        <end position="18"/>
    </location>
</feature>
<reference evidence="2 3" key="1">
    <citation type="submission" date="2024-01" db="EMBL/GenBank/DDBJ databases">
        <title>Pedobacter sp. nov., isolated from oil-contaminated soil.</title>
        <authorList>
            <person name="Le N.T.T."/>
        </authorList>
    </citation>
    <scope>NUCLEOTIDE SEQUENCE [LARGE SCALE GENOMIC DNA]</scope>
    <source>
        <strain evidence="2 3">VNH31</strain>
    </source>
</reference>
<evidence type="ECO:0000313" key="3">
    <source>
        <dbReference type="Proteomes" id="UP001337681"/>
    </source>
</evidence>
<organism evidence="2 3">
    <name type="scientific">Pedobacter flavus</name>
    <dbReference type="NCBI Taxonomy" id="3113906"/>
    <lineage>
        <taxon>Bacteria</taxon>
        <taxon>Pseudomonadati</taxon>
        <taxon>Bacteroidota</taxon>
        <taxon>Sphingobacteriia</taxon>
        <taxon>Sphingobacteriales</taxon>
        <taxon>Sphingobacteriaceae</taxon>
        <taxon>Pedobacter</taxon>
    </lineage>
</organism>
<evidence type="ECO:0000256" key="1">
    <source>
        <dbReference type="SAM" id="SignalP"/>
    </source>
</evidence>
<dbReference type="RefSeq" id="WP_330144777.1">
    <property type="nucleotide sequence ID" value="NZ_JAZDQU010000001.1"/>
</dbReference>
<comment type="caution">
    <text evidence="2">The sequence shown here is derived from an EMBL/GenBank/DDBJ whole genome shotgun (WGS) entry which is preliminary data.</text>
</comment>
<dbReference type="Proteomes" id="UP001337681">
    <property type="component" value="Unassembled WGS sequence"/>
</dbReference>
<sequence length="142" mass="15956">MKKLYVLTGLILLAQVCAACSCITKSLEKNYQESSQVAVVKVVKINYDPNNDALLILNVETINQLKGKKSTKYKTDALFYKNPTKAGITGKYDCVFDIKVGSTWILFASKNDGLPYFQYCSYSTDNKQRISKIIAEIKNFTT</sequence>
<keyword evidence="3" id="KW-1185">Reference proteome</keyword>
<feature type="chain" id="PRO_5045530358" description="Tissue inhibitor of metalloproteinase" evidence="1">
    <location>
        <begin position="19"/>
        <end position="142"/>
    </location>
</feature>
<protein>
    <recommendedName>
        <fullName evidence="4">Tissue inhibitor of metalloproteinase</fullName>
    </recommendedName>
</protein>
<evidence type="ECO:0000313" key="2">
    <source>
        <dbReference type="EMBL" id="MEE1883852.1"/>
    </source>
</evidence>
<gene>
    <name evidence="2" type="ORF">VRU49_00340</name>
</gene>
<dbReference type="PROSITE" id="PS51257">
    <property type="entry name" value="PROKAR_LIPOPROTEIN"/>
    <property type="match status" value="1"/>
</dbReference>
<name>A0ABU7GXR8_9SPHI</name>
<proteinExistence type="predicted"/>
<dbReference type="SUPFAM" id="SSF50242">
    <property type="entry name" value="TIMP-like"/>
    <property type="match status" value="1"/>
</dbReference>
<dbReference type="EMBL" id="JAZDQU010000001">
    <property type="protein sequence ID" value="MEE1883852.1"/>
    <property type="molecule type" value="Genomic_DNA"/>
</dbReference>
<accession>A0ABU7GXR8</accession>
<dbReference type="Gene3D" id="2.40.50.120">
    <property type="match status" value="1"/>
</dbReference>